<evidence type="ECO:0000313" key="1">
    <source>
        <dbReference type="EMBL" id="GLO66407.1"/>
    </source>
</evidence>
<dbReference type="RefSeq" id="WP_017796869.1">
    <property type="nucleotide sequence ID" value="NZ_BSKO01000001.1"/>
</dbReference>
<evidence type="ECO:0000313" key="2">
    <source>
        <dbReference type="Proteomes" id="UP001275436"/>
    </source>
</evidence>
<dbReference type="InterPro" id="IPR014913">
    <property type="entry name" value="YppE-like"/>
</dbReference>
<dbReference type="InterPro" id="IPR023351">
    <property type="entry name" value="YppE-like_sf"/>
</dbReference>
<dbReference type="EMBL" id="BSKO01000001">
    <property type="protein sequence ID" value="GLO66407.1"/>
    <property type="molecule type" value="Genomic_DNA"/>
</dbReference>
<evidence type="ECO:0008006" key="3">
    <source>
        <dbReference type="Google" id="ProtNLM"/>
    </source>
</evidence>
<protein>
    <recommendedName>
        <fullName evidence="3">DUF1798 family protein</fullName>
    </recommendedName>
</protein>
<proteinExistence type="predicted"/>
<dbReference type="Pfam" id="PF08807">
    <property type="entry name" value="DUF1798"/>
    <property type="match status" value="1"/>
</dbReference>
<gene>
    <name evidence="1" type="ORF">MACH08_21910</name>
</gene>
<dbReference type="Gene3D" id="1.20.120.440">
    <property type="entry name" value="YppE-like"/>
    <property type="match status" value="1"/>
</dbReference>
<reference evidence="1 2" key="1">
    <citation type="submission" date="2023-02" db="EMBL/GenBank/DDBJ databases">
        <title>Oceanobacillus kimchii IFOP_LL358 isolated form Alexandrium catenella lab strain.</title>
        <authorList>
            <person name="Gajardo G."/>
            <person name="Ueki S."/>
            <person name="Maruyama F."/>
        </authorList>
    </citation>
    <scope>NUCLEOTIDE SEQUENCE [LARGE SCALE GENOMIC DNA]</scope>
    <source>
        <strain evidence="1 2">IFOP_LL358</strain>
    </source>
</reference>
<keyword evidence="2" id="KW-1185">Reference proteome</keyword>
<dbReference type="Proteomes" id="UP001275436">
    <property type="component" value="Unassembled WGS sequence"/>
</dbReference>
<sequence length="117" mass="14354">MNVKEITIQLKKDLEKLKYKYQTSEPPEDRKDRDYFQMVKEETTPVYQLIAQWEEKALILVKERKANVHPNQVVSTRENMELLLMHSYYMDTRKKRYMELYRSILYVFDLLLDDLEQ</sequence>
<accession>A0ABQ5TJR1</accession>
<organism evidence="1 2">
    <name type="scientific">Oceanobacillus kimchii</name>
    <dbReference type="NCBI Taxonomy" id="746691"/>
    <lineage>
        <taxon>Bacteria</taxon>
        <taxon>Bacillati</taxon>
        <taxon>Bacillota</taxon>
        <taxon>Bacilli</taxon>
        <taxon>Bacillales</taxon>
        <taxon>Bacillaceae</taxon>
        <taxon>Oceanobacillus</taxon>
    </lineage>
</organism>
<name>A0ABQ5TJR1_9BACI</name>
<dbReference type="SUPFAM" id="SSF140415">
    <property type="entry name" value="YppE-like"/>
    <property type="match status" value="1"/>
</dbReference>
<comment type="caution">
    <text evidence="1">The sequence shown here is derived from an EMBL/GenBank/DDBJ whole genome shotgun (WGS) entry which is preliminary data.</text>
</comment>